<evidence type="ECO:0000313" key="3">
    <source>
        <dbReference type="Proteomes" id="UP001232245"/>
    </source>
</evidence>
<name>A0ABT9Z5M7_9BACI</name>
<dbReference type="InterPro" id="IPR014228">
    <property type="entry name" value="Spore_polysacc_deacetyl_YlxY"/>
</dbReference>
<dbReference type="SUPFAM" id="SSF88713">
    <property type="entry name" value="Glycoside hydrolase/deacetylase"/>
    <property type="match status" value="1"/>
</dbReference>
<dbReference type="PANTHER" id="PTHR10587">
    <property type="entry name" value="GLYCOSYL TRANSFERASE-RELATED"/>
    <property type="match status" value="1"/>
</dbReference>
<evidence type="ECO:0000313" key="2">
    <source>
        <dbReference type="EMBL" id="MDQ0227558.1"/>
    </source>
</evidence>
<sequence>MQRKLLQIVGFIAILTVSLGFIGNPYLPALNIDIQHISQTVSKQQDSLYQEIVEKSDEYKIPAQDAEIHKVWKATPGYNGIEIDIEESYERMKKKGVFDEKLLIYRQVKPKKHLEDLPAEPIYRGHPDKPMVSFLINVAWGNEYIPEMLDTLNKYHVKATFFLEGRWVKENPEIAKMIVDAGHEIGNHSYTHPDMSKLSAGKIREQIQKTNEVIKSITDVSPTWFAPPSGSFRDEVVKIAAEYHMKTVMWSVDTIDWQKPAPHVLVQRVMDKVHNGAIILMHPTSPTAQSLETLILSIKKKGYSFGSISMLMDEERLFDGQMMKTKKDSGN</sequence>
<dbReference type="PANTHER" id="PTHR10587:SF80">
    <property type="entry name" value="CHITOOLIGOSACCHARIDE DEACETYLASE"/>
    <property type="match status" value="1"/>
</dbReference>
<accession>A0ABT9Z5M7</accession>
<dbReference type="Proteomes" id="UP001232245">
    <property type="component" value="Unassembled WGS sequence"/>
</dbReference>
<dbReference type="InterPro" id="IPR050248">
    <property type="entry name" value="Polysacc_deacetylase_ArnD"/>
</dbReference>
<proteinExistence type="predicted"/>
<dbReference type="EMBL" id="JAUSTZ010000010">
    <property type="protein sequence ID" value="MDQ0227558.1"/>
    <property type="molecule type" value="Genomic_DNA"/>
</dbReference>
<keyword evidence="3" id="KW-1185">Reference proteome</keyword>
<dbReference type="CDD" id="cd10950">
    <property type="entry name" value="CE4_BsYlxY_like"/>
    <property type="match status" value="1"/>
</dbReference>
<dbReference type="PROSITE" id="PS51677">
    <property type="entry name" value="NODB"/>
    <property type="match status" value="1"/>
</dbReference>
<comment type="caution">
    <text evidence="2">The sequence shown here is derived from an EMBL/GenBank/DDBJ whole genome shotgun (WGS) entry which is preliminary data.</text>
</comment>
<dbReference type="InterPro" id="IPR002509">
    <property type="entry name" value="NODB_dom"/>
</dbReference>
<dbReference type="Gene3D" id="3.20.20.370">
    <property type="entry name" value="Glycoside hydrolase/deacetylase"/>
    <property type="match status" value="1"/>
</dbReference>
<dbReference type="InterPro" id="IPR011330">
    <property type="entry name" value="Glyco_hydro/deAcase_b/a-brl"/>
</dbReference>
<feature type="domain" description="NodB homology" evidence="1">
    <location>
        <begin position="130"/>
        <end position="306"/>
    </location>
</feature>
<gene>
    <name evidence="2" type="ORF">J2S02_003905</name>
</gene>
<evidence type="ECO:0000259" key="1">
    <source>
        <dbReference type="PROSITE" id="PS51677"/>
    </source>
</evidence>
<dbReference type="Pfam" id="PF01522">
    <property type="entry name" value="Polysacc_deac_1"/>
    <property type="match status" value="1"/>
</dbReference>
<dbReference type="RefSeq" id="WP_095298142.1">
    <property type="nucleotide sequence ID" value="NZ_CADEPK010000013.1"/>
</dbReference>
<organism evidence="2 3">
    <name type="scientific">Metabacillus niabensis</name>
    <dbReference type="NCBI Taxonomy" id="324854"/>
    <lineage>
        <taxon>Bacteria</taxon>
        <taxon>Bacillati</taxon>
        <taxon>Bacillota</taxon>
        <taxon>Bacilli</taxon>
        <taxon>Bacillales</taxon>
        <taxon>Bacillaceae</taxon>
        <taxon>Metabacillus</taxon>
    </lineage>
</organism>
<reference evidence="2 3" key="1">
    <citation type="submission" date="2023-07" db="EMBL/GenBank/DDBJ databases">
        <title>Genomic Encyclopedia of Type Strains, Phase IV (KMG-IV): sequencing the most valuable type-strain genomes for metagenomic binning, comparative biology and taxonomic classification.</title>
        <authorList>
            <person name="Goeker M."/>
        </authorList>
    </citation>
    <scope>NUCLEOTIDE SEQUENCE [LARGE SCALE GENOMIC DNA]</scope>
    <source>
        <strain evidence="2 3">DSM 17723</strain>
    </source>
</reference>
<dbReference type="NCBIfam" id="TIGR02873">
    <property type="entry name" value="spore_ylxY"/>
    <property type="match status" value="1"/>
</dbReference>
<protein>
    <submittedName>
        <fullName evidence="2">Sporulation protein (Polysaccharide deacetylase family)</fullName>
    </submittedName>
</protein>